<comment type="function">
    <text evidence="6">Also exhibits azoreductase activity. Catalyzes the reductive cleavage of the azo bond in aromatic azo compounds to the corresponding amines.</text>
</comment>
<evidence type="ECO:0000256" key="4">
    <source>
        <dbReference type="ARBA" id="ARBA00023027"/>
    </source>
</evidence>
<dbReference type="Pfam" id="PF02525">
    <property type="entry name" value="Flavodoxin_2"/>
    <property type="match status" value="1"/>
</dbReference>
<name>A0A5P8JU84_9LACO</name>
<dbReference type="Gene3D" id="3.40.50.360">
    <property type="match status" value="1"/>
</dbReference>
<dbReference type="GO" id="GO:0009055">
    <property type="term" value="F:electron transfer activity"/>
    <property type="evidence" value="ECO:0007669"/>
    <property type="project" value="UniProtKB-UniRule"/>
</dbReference>
<dbReference type="EC" id="1.6.5.-" evidence="6"/>
<evidence type="ECO:0000256" key="1">
    <source>
        <dbReference type="ARBA" id="ARBA00022630"/>
    </source>
</evidence>
<dbReference type="InterPro" id="IPR029039">
    <property type="entry name" value="Flavoprotein-like_sf"/>
</dbReference>
<dbReference type="Proteomes" id="UP000388452">
    <property type="component" value="Chromosome"/>
</dbReference>
<proteinExistence type="inferred from homology"/>
<keyword evidence="3 6" id="KW-0560">Oxidoreductase</keyword>
<comment type="caution">
    <text evidence="6">Lacks conserved residue(s) required for the propagation of feature annotation.</text>
</comment>
<comment type="catalytic activity">
    <reaction evidence="6">
        <text>2 a quinone + NADH + H(+) = 2 a 1,4-benzosemiquinone + NAD(+)</text>
        <dbReference type="Rhea" id="RHEA:65952"/>
        <dbReference type="ChEBI" id="CHEBI:15378"/>
        <dbReference type="ChEBI" id="CHEBI:57540"/>
        <dbReference type="ChEBI" id="CHEBI:57945"/>
        <dbReference type="ChEBI" id="CHEBI:132124"/>
        <dbReference type="ChEBI" id="CHEBI:134225"/>
    </reaction>
</comment>
<dbReference type="InterPro" id="IPR023048">
    <property type="entry name" value="NADH:quinone_OxRdtase_FMN_depd"/>
</dbReference>
<protein>
    <recommendedName>
        <fullName evidence="6">FMN dependent NADH:quinone oxidoreductase</fullName>
        <ecNumber evidence="6">1.6.5.-</ecNumber>
    </recommendedName>
    <alternativeName>
        <fullName evidence="6">Azo-dye reductase</fullName>
    </alternativeName>
    <alternativeName>
        <fullName evidence="6">FMN-dependent NADH-azo compound oxidoreductase</fullName>
    </alternativeName>
    <alternativeName>
        <fullName evidence="6">FMN-dependent NADH-azoreductase</fullName>
        <ecNumber evidence="6">1.7.1.17</ecNumber>
    </alternativeName>
</protein>
<dbReference type="GO" id="GO:0016652">
    <property type="term" value="F:oxidoreductase activity, acting on NAD(P)H as acceptor"/>
    <property type="evidence" value="ECO:0007669"/>
    <property type="project" value="UniProtKB-UniRule"/>
</dbReference>
<evidence type="ECO:0000313" key="8">
    <source>
        <dbReference type="EMBL" id="QFQ92857.1"/>
    </source>
</evidence>
<reference evidence="8 9" key="1">
    <citation type="submission" date="2019-10" db="EMBL/GenBank/DDBJ databases">
        <title>Genome sequencing of Lactobacillus manihotivorans.</title>
        <authorList>
            <person name="Kim K."/>
        </authorList>
    </citation>
    <scope>NUCLEOTIDE SEQUENCE [LARGE SCALE GENOMIC DNA]</scope>
    <source>
        <strain evidence="8 9">LM010</strain>
    </source>
</reference>
<comment type="cofactor">
    <cofactor evidence="6">
        <name>FMN</name>
        <dbReference type="ChEBI" id="CHEBI:58210"/>
    </cofactor>
    <text evidence="6">Binds 1 FMN per subunit.</text>
</comment>
<keyword evidence="4 6" id="KW-0520">NAD</keyword>
<evidence type="ECO:0000256" key="2">
    <source>
        <dbReference type="ARBA" id="ARBA00022643"/>
    </source>
</evidence>
<dbReference type="SUPFAM" id="SSF52218">
    <property type="entry name" value="Flavoproteins"/>
    <property type="match status" value="1"/>
</dbReference>
<comment type="subunit">
    <text evidence="6">Homodimer.</text>
</comment>
<comment type="similarity">
    <text evidence="6">Belongs to the azoreductase type 1 family.</text>
</comment>
<organism evidence="8 9">
    <name type="scientific">Lacticaseibacillus manihotivorans</name>
    <dbReference type="NCBI Taxonomy" id="88233"/>
    <lineage>
        <taxon>Bacteria</taxon>
        <taxon>Bacillati</taxon>
        <taxon>Bacillota</taxon>
        <taxon>Bacilli</taxon>
        <taxon>Lactobacillales</taxon>
        <taxon>Lactobacillaceae</taxon>
        <taxon>Lacticaseibacillus</taxon>
    </lineage>
</organism>
<dbReference type="EC" id="1.7.1.17" evidence="6"/>
<dbReference type="PANTHER" id="PTHR43741">
    <property type="entry name" value="FMN-DEPENDENT NADH-AZOREDUCTASE 1"/>
    <property type="match status" value="1"/>
</dbReference>
<accession>A0A5P8JU84</accession>
<dbReference type="InterPro" id="IPR003680">
    <property type="entry name" value="Flavodoxin_fold"/>
</dbReference>
<evidence type="ECO:0000256" key="6">
    <source>
        <dbReference type="HAMAP-Rule" id="MF_01216"/>
    </source>
</evidence>
<evidence type="ECO:0000259" key="7">
    <source>
        <dbReference type="Pfam" id="PF02525"/>
    </source>
</evidence>
<dbReference type="HAMAP" id="MF_01216">
    <property type="entry name" value="Azoreductase_type1"/>
    <property type="match status" value="1"/>
</dbReference>
<gene>
    <name evidence="6" type="primary">azoR</name>
    <name evidence="8" type="ORF">LM010_16310</name>
</gene>
<dbReference type="InterPro" id="IPR050104">
    <property type="entry name" value="FMN-dep_NADH:Q_OxRdtase_AzoR1"/>
</dbReference>
<feature type="domain" description="Flavodoxin-like fold" evidence="7">
    <location>
        <begin position="1"/>
        <end position="193"/>
    </location>
</feature>
<evidence type="ECO:0000313" key="9">
    <source>
        <dbReference type="Proteomes" id="UP000388452"/>
    </source>
</evidence>
<dbReference type="GO" id="GO:0010181">
    <property type="term" value="F:FMN binding"/>
    <property type="evidence" value="ECO:0007669"/>
    <property type="project" value="UniProtKB-UniRule"/>
</dbReference>
<evidence type="ECO:0000256" key="3">
    <source>
        <dbReference type="ARBA" id="ARBA00023002"/>
    </source>
</evidence>
<dbReference type="GO" id="GO:0016655">
    <property type="term" value="F:oxidoreductase activity, acting on NAD(P)H, quinone or similar compound as acceptor"/>
    <property type="evidence" value="ECO:0007669"/>
    <property type="project" value="InterPro"/>
</dbReference>
<keyword evidence="1 6" id="KW-0285">Flavoprotein</keyword>
<dbReference type="AlphaFoldDB" id="A0A5P8JU84"/>
<comment type="catalytic activity">
    <reaction evidence="5">
        <text>N,N-dimethyl-1,4-phenylenediamine + anthranilate + 2 NAD(+) = 2-(4-dimethylaminophenyl)diazenylbenzoate + 2 NADH + 2 H(+)</text>
        <dbReference type="Rhea" id="RHEA:55872"/>
        <dbReference type="ChEBI" id="CHEBI:15378"/>
        <dbReference type="ChEBI" id="CHEBI:15783"/>
        <dbReference type="ChEBI" id="CHEBI:16567"/>
        <dbReference type="ChEBI" id="CHEBI:57540"/>
        <dbReference type="ChEBI" id="CHEBI:57945"/>
        <dbReference type="ChEBI" id="CHEBI:71579"/>
        <dbReference type="EC" id="1.7.1.17"/>
    </reaction>
    <physiologicalReaction direction="right-to-left" evidence="5">
        <dbReference type="Rhea" id="RHEA:55874"/>
    </physiologicalReaction>
</comment>
<keyword evidence="2 6" id="KW-0288">FMN</keyword>
<dbReference type="RefSeq" id="WP_054715868.1">
    <property type="nucleotide sequence ID" value="NZ_CP045068.1"/>
</dbReference>
<dbReference type="PANTHER" id="PTHR43741:SF4">
    <property type="entry name" value="FMN-DEPENDENT NADH:QUINONE OXIDOREDUCTASE"/>
    <property type="match status" value="1"/>
</dbReference>
<dbReference type="EMBL" id="CP045068">
    <property type="protein sequence ID" value="QFQ92857.1"/>
    <property type="molecule type" value="Genomic_DNA"/>
</dbReference>
<comment type="function">
    <text evidence="6">Quinone reductase that provides resistance to thiol-specific stress caused by electrophilic quinones.</text>
</comment>
<evidence type="ECO:0000256" key="5">
    <source>
        <dbReference type="ARBA" id="ARBA00048542"/>
    </source>
</evidence>
<sequence>MNILMINAHPDYHNALRGTNQLAEFTLKQIKQHMPDAQVEKLALYAPETTSPEITAENLNDPSLIDAQQNELIAQFKRADLIMIFMPLHNFNIVSRLKDYIDNILIANKTFKYTADGSVGLLDGKQKVAYVQTSGSDYEHDIRYVNADIAPHYMRTILNFMGISKMELIRAEGLDLIENDKQAILEDTKQTLATYIQNVANA</sequence>